<evidence type="ECO:0000256" key="4">
    <source>
        <dbReference type="ARBA" id="ARBA00022692"/>
    </source>
</evidence>
<evidence type="ECO:0000313" key="9">
    <source>
        <dbReference type="Proteomes" id="UP000295517"/>
    </source>
</evidence>
<feature type="transmembrane region" description="Helical" evidence="7">
    <location>
        <begin position="120"/>
        <end position="140"/>
    </location>
</feature>
<feature type="transmembrane region" description="Helical" evidence="7">
    <location>
        <begin position="228"/>
        <end position="254"/>
    </location>
</feature>
<dbReference type="RefSeq" id="WP_135059646.1">
    <property type="nucleotide sequence ID" value="NZ_CP038254.1"/>
</dbReference>
<comment type="pathway">
    <text evidence="7">Protein modification; lipoprotein biosynthesis (diacylglyceryl transfer).</text>
</comment>
<comment type="catalytic activity">
    <reaction evidence="7">
        <text>L-cysteinyl-[prolipoprotein] + a 1,2-diacyl-sn-glycero-3-phospho-(1'-sn-glycerol) = an S-1,2-diacyl-sn-glyceryl-L-cysteinyl-[prolipoprotein] + sn-glycerol 1-phosphate + H(+)</text>
        <dbReference type="Rhea" id="RHEA:56712"/>
        <dbReference type="Rhea" id="RHEA-COMP:14679"/>
        <dbReference type="Rhea" id="RHEA-COMP:14680"/>
        <dbReference type="ChEBI" id="CHEBI:15378"/>
        <dbReference type="ChEBI" id="CHEBI:29950"/>
        <dbReference type="ChEBI" id="CHEBI:57685"/>
        <dbReference type="ChEBI" id="CHEBI:64716"/>
        <dbReference type="ChEBI" id="CHEBI:140658"/>
        <dbReference type="EC" id="2.5.1.145"/>
    </reaction>
</comment>
<dbReference type="HAMAP" id="MF_01147">
    <property type="entry name" value="Lgt"/>
    <property type="match status" value="1"/>
</dbReference>
<evidence type="ECO:0000256" key="7">
    <source>
        <dbReference type="HAMAP-Rule" id="MF_01147"/>
    </source>
</evidence>
<evidence type="ECO:0000313" key="8">
    <source>
        <dbReference type="EMBL" id="QBR83183.1"/>
    </source>
</evidence>
<comment type="similarity">
    <text evidence="1 7">Belongs to the Lgt family.</text>
</comment>
<dbReference type="Pfam" id="PF01790">
    <property type="entry name" value="LGT"/>
    <property type="match status" value="1"/>
</dbReference>
<evidence type="ECO:0000256" key="3">
    <source>
        <dbReference type="ARBA" id="ARBA00022679"/>
    </source>
</evidence>
<organism evidence="8 9">
    <name type="scientific">Legionella israelensis</name>
    <dbReference type="NCBI Taxonomy" id="454"/>
    <lineage>
        <taxon>Bacteria</taxon>
        <taxon>Pseudomonadati</taxon>
        <taxon>Pseudomonadota</taxon>
        <taxon>Gammaproteobacteria</taxon>
        <taxon>Legionellales</taxon>
        <taxon>Legionellaceae</taxon>
        <taxon>Legionella</taxon>
    </lineage>
</organism>
<dbReference type="EMBL" id="CP038254">
    <property type="protein sequence ID" value="QBR83183.1"/>
    <property type="molecule type" value="Genomic_DNA"/>
</dbReference>
<proteinExistence type="inferred from homology"/>
<dbReference type="Proteomes" id="UP000295517">
    <property type="component" value="Chromosome"/>
</dbReference>
<keyword evidence="5 7" id="KW-1133">Transmembrane helix</keyword>
<keyword evidence="4 7" id="KW-0812">Transmembrane</keyword>
<feature type="transmembrane region" description="Helical" evidence="7">
    <location>
        <begin position="199"/>
        <end position="216"/>
    </location>
</feature>
<name>A0AAX1EDN9_9GAMM</name>
<feature type="transmembrane region" description="Helical" evidence="7">
    <location>
        <begin position="96"/>
        <end position="113"/>
    </location>
</feature>
<feature type="transmembrane region" description="Helical" evidence="7">
    <location>
        <begin position="174"/>
        <end position="192"/>
    </location>
</feature>
<evidence type="ECO:0000256" key="1">
    <source>
        <dbReference type="ARBA" id="ARBA00007150"/>
    </source>
</evidence>
<dbReference type="GO" id="GO:0008961">
    <property type="term" value="F:phosphatidylglycerol-prolipoprotein diacylglyceryl transferase activity"/>
    <property type="evidence" value="ECO:0007669"/>
    <property type="project" value="UniProtKB-UniRule"/>
</dbReference>
<dbReference type="NCBIfam" id="TIGR00544">
    <property type="entry name" value="lgt"/>
    <property type="match status" value="1"/>
</dbReference>
<keyword evidence="3 7" id="KW-0808">Transferase</keyword>
<dbReference type="GO" id="GO:0042158">
    <property type="term" value="P:lipoprotein biosynthetic process"/>
    <property type="evidence" value="ECO:0007669"/>
    <property type="project" value="UniProtKB-UniRule"/>
</dbReference>
<reference evidence="8 9" key="1">
    <citation type="submission" date="2019-03" db="EMBL/GenBank/DDBJ databases">
        <title>Diverse conjugative elements silence natural transformation in Legionella species.</title>
        <authorList>
            <person name="Durieux I."/>
            <person name="Ginevra C."/>
            <person name="Attaiech L."/>
            <person name="Picq K."/>
            <person name="Juan P.A."/>
            <person name="Jarraud S."/>
            <person name="Charpentier X."/>
        </authorList>
    </citation>
    <scope>NUCLEOTIDE SEQUENCE [LARGE SCALE GENOMIC DNA]</scope>
    <source>
        <strain evidence="8 9">HL-0427-4011</strain>
    </source>
</reference>
<dbReference type="PANTHER" id="PTHR30589:SF0">
    <property type="entry name" value="PHOSPHATIDYLGLYCEROL--PROLIPOPROTEIN DIACYLGLYCERYL TRANSFERASE"/>
    <property type="match status" value="1"/>
</dbReference>
<feature type="binding site" evidence="7">
    <location>
        <position position="139"/>
    </location>
    <ligand>
        <name>a 1,2-diacyl-sn-glycero-3-phospho-(1'-sn-glycerol)</name>
        <dbReference type="ChEBI" id="CHEBI:64716"/>
    </ligand>
</feature>
<comment type="subcellular location">
    <subcellularLocation>
        <location evidence="7">Cell membrane</location>
        <topology evidence="7">Multi-pass membrane protein</topology>
    </subcellularLocation>
</comment>
<feature type="transmembrane region" description="Helical" evidence="7">
    <location>
        <begin position="20"/>
        <end position="41"/>
    </location>
</feature>
<dbReference type="AlphaFoldDB" id="A0AAX1EDN9"/>
<evidence type="ECO:0000256" key="5">
    <source>
        <dbReference type="ARBA" id="ARBA00022989"/>
    </source>
</evidence>
<comment type="function">
    <text evidence="7">Catalyzes the transfer of the diacylglyceryl group from phosphatidylglycerol to the sulfhydryl group of the N-terminal cysteine of a prolipoprotein, the first step in the formation of mature lipoproteins.</text>
</comment>
<protein>
    <recommendedName>
        <fullName evidence="7">Phosphatidylglycerol--prolipoprotein diacylglyceryl transferase</fullName>
        <ecNumber evidence="7">2.5.1.145</ecNumber>
    </recommendedName>
</protein>
<keyword evidence="6 7" id="KW-0472">Membrane</keyword>
<evidence type="ECO:0000256" key="2">
    <source>
        <dbReference type="ARBA" id="ARBA00022475"/>
    </source>
</evidence>
<feature type="transmembrane region" description="Helical" evidence="7">
    <location>
        <begin position="53"/>
        <end position="76"/>
    </location>
</feature>
<dbReference type="PROSITE" id="PS01311">
    <property type="entry name" value="LGT"/>
    <property type="match status" value="1"/>
</dbReference>
<dbReference type="GO" id="GO:0005886">
    <property type="term" value="C:plasma membrane"/>
    <property type="evidence" value="ECO:0007669"/>
    <property type="project" value="UniProtKB-SubCell"/>
</dbReference>
<dbReference type="EC" id="2.5.1.145" evidence="7"/>
<evidence type="ECO:0000256" key="6">
    <source>
        <dbReference type="ARBA" id="ARBA00023136"/>
    </source>
</evidence>
<keyword evidence="2 7" id="KW-1003">Cell membrane</keyword>
<dbReference type="PANTHER" id="PTHR30589">
    <property type="entry name" value="PROLIPOPROTEIN DIACYLGLYCERYL TRANSFERASE"/>
    <property type="match status" value="1"/>
</dbReference>
<sequence>MLVFPHIDPVAFSFGPVKVHWYGLMYLLAFIGAWGLAHLRVRLYKLQWTSEQIADLIFYGALGAVIGGRLGYMLFYNFKELLTQPWVLFKIWEGGMSFHGGLLGVFLALILFARQKKKNFWQVADFIAPLVPLGLGLGRIGNFINGELWGRVTNVPWAMVFPHVDGQPRHPSQIYEFTLEGVVLFIVVWWYASKPRPEGRVSAVFLIGYSLCRFLAEFFREPDAHIGYIAFGWLTMGQLLSIPMLIAGLLIWWIKR</sequence>
<accession>A0AAX1EDN9</accession>
<dbReference type="InterPro" id="IPR001640">
    <property type="entry name" value="Lgt"/>
</dbReference>
<gene>
    <name evidence="7" type="primary">lgt</name>
    <name evidence="8" type="ORF">E3983_01720</name>
</gene>